<sequence>MKKLQIAMLVLAALGAVVYWGSRVPTEPTMVIHAVVVSTEDLDARGLRAIKVRFDNGEERVIETLVPFFVKPGYDVRVGIFRSPLFGAKFDLLPGTAANATKAPAVR</sequence>
<dbReference type="EMBL" id="CP116805">
    <property type="protein sequence ID" value="WCL54486.1"/>
    <property type="molecule type" value="Genomic_DNA"/>
</dbReference>
<protein>
    <submittedName>
        <fullName evidence="1">Uncharacterized protein</fullName>
    </submittedName>
</protein>
<gene>
    <name evidence="1" type="ORF">PH603_01780</name>
</gene>
<name>A0AAE9XTA9_9PROT</name>
<dbReference type="AlphaFoldDB" id="A0AAE9XTA9"/>
<evidence type="ECO:0000313" key="1">
    <source>
        <dbReference type="EMBL" id="WCL54486.1"/>
    </source>
</evidence>
<organism evidence="1 2">
    <name type="scientific">Gimibacter soli</name>
    <dbReference type="NCBI Taxonomy" id="3024400"/>
    <lineage>
        <taxon>Bacteria</taxon>
        <taxon>Pseudomonadati</taxon>
        <taxon>Pseudomonadota</taxon>
        <taxon>Alphaproteobacteria</taxon>
        <taxon>Kordiimonadales</taxon>
        <taxon>Temperatibacteraceae</taxon>
        <taxon>Gimibacter</taxon>
    </lineage>
</organism>
<dbReference type="Proteomes" id="UP001217500">
    <property type="component" value="Chromosome"/>
</dbReference>
<dbReference type="KEGG" id="gso:PH603_01780"/>
<keyword evidence="2" id="KW-1185">Reference proteome</keyword>
<dbReference type="RefSeq" id="WP_289504205.1">
    <property type="nucleotide sequence ID" value="NZ_CP116805.1"/>
</dbReference>
<proteinExistence type="predicted"/>
<accession>A0AAE9XTA9</accession>
<evidence type="ECO:0000313" key="2">
    <source>
        <dbReference type="Proteomes" id="UP001217500"/>
    </source>
</evidence>
<reference evidence="1" key="1">
    <citation type="submission" date="2023-01" db="EMBL/GenBank/DDBJ databases">
        <title>The genome sequence of Kordiimonadaceae bacterium 6D33.</title>
        <authorList>
            <person name="Liu Y."/>
        </authorList>
    </citation>
    <scope>NUCLEOTIDE SEQUENCE</scope>
    <source>
        <strain evidence="1">6D33</strain>
    </source>
</reference>